<dbReference type="AlphaFoldDB" id="A0A099GLZ7"/>
<dbReference type="InterPro" id="IPR009061">
    <property type="entry name" value="DNA-bd_dom_put_sf"/>
</dbReference>
<organism evidence="1 2">
    <name type="scientific">Paracoccus sanguinis</name>
    <dbReference type="NCBI Taxonomy" id="1545044"/>
    <lineage>
        <taxon>Bacteria</taxon>
        <taxon>Pseudomonadati</taxon>
        <taxon>Pseudomonadota</taxon>
        <taxon>Alphaproteobacteria</taxon>
        <taxon>Rhodobacterales</taxon>
        <taxon>Paracoccaceae</taxon>
        <taxon>Paracoccus</taxon>
    </lineage>
</organism>
<evidence type="ECO:0000313" key="1">
    <source>
        <dbReference type="EMBL" id="KGJ23771.1"/>
    </source>
</evidence>
<evidence type="ECO:0008006" key="3">
    <source>
        <dbReference type="Google" id="ProtNLM"/>
    </source>
</evidence>
<protein>
    <recommendedName>
        <fullName evidence="3">AlpA family phage regulatory protein</fullName>
    </recommendedName>
</protein>
<proteinExistence type="predicted"/>
<dbReference type="Pfam" id="PF05930">
    <property type="entry name" value="Phage_AlpA"/>
    <property type="match status" value="1"/>
</dbReference>
<reference evidence="1 2" key="1">
    <citation type="submission" date="2014-09" db="EMBL/GenBank/DDBJ databases">
        <authorList>
            <person name="McGinnis J.M."/>
            <person name="Wolfgang W.J."/>
        </authorList>
    </citation>
    <scope>NUCLEOTIDE SEQUENCE [LARGE SCALE GENOMIC DNA]</scope>
    <source>
        <strain evidence="1 2">5503</strain>
    </source>
</reference>
<name>A0A099GLZ7_9RHOB</name>
<evidence type="ECO:0000313" key="2">
    <source>
        <dbReference type="Proteomes" id="UP000029858"/>
    </source>
</evidence>
<reference evidence="1 2" key="2">
    <citation type="submission" date="2014-10" db="EMBL/GenBank/DDBJ databases">
        <title>Paracoccus sanguinis sp. nov., isolated from clinical specimens of New York State patients.</title>
        <authorList>
            <person name="Mingle L.A."/>
            <person name="Cole J.A."/>
            <person name="Lapierre P."/>
            <person name="Musser K.A."/>
        </authorList>
    </citation>
    <scope>NUCLEOTIDE SEQUENCE [LARGE SCALE GENOMIC DNA]</scope>
    <source>
        <strain evidence="1 2">5503</strain>
    </source>
</reference>
<dbReference type="RefSeq" id="WP_036706320.1">
    <property type="nucleotide sequence ID" value="NZ_JRKQ01000001.1"/>
</dbReference>
<dbReference type="EMBL" id="JRKQ01000001">
    <property type="protein sequence ID" value="KGJ23771.1"/>
    <property type="molecule type" value="Genomic_DNA"/>
</dbReference>
<comment type="caution">
    <text evidence="1">The sequence shown here is derived from an EMBL/GenBank/DDBJ whole genome shotgun (WGS) entry which is preliminary data.</text>
</comment>
<sequence>MTNGRPRLIRISEVCEITSFSERTVWRYVADGRFPAPIRPTCRSSLWLEHEVVGWINQQAEARPQARAA</sequence>
<dbReference type="InterPro" id="IPR010260">
    <property type="entry name" value="AlpA"/>
</dbReference>
<gene>
    <name evidence="1" type="ORF">IX56_00410</name>
</gene>
<accession>A0A099GLZ7</accession>
<dbReference type="SUPFAM" id="SSF46955">
    <property type="entry name" value="Putative DNA-binding domain"/>
    <property type="match status" value="1"/>
</dbReference>
<dbReference type="Proteomes" id="UP000029858">
    <property type="component" value="Unassembled WGS sequence"/>
</dbReference>
<dbReference type="Gene3D" id="1.10.238.160">
    <property type="match status" value="1"/>
</dbReference>